<keyword evidence="4" id="KW-1185">Reference proteome</keyword>
<dbReference type="Proteomes" id="UP000769528">
    <property type="component" value="Unassembled WGS sequence"/>
</dbReference>
<name>A0A9P8PEF1_9ASCO</name>
<dbReference type="GO" id="GO:0005634">
    <property type="term" value="C:nucleus"/>
    <property type="evidence" value="ECO:0007669"/>
    <property type="project" value="TreeGrafter"/>
</dbReference>
<evidence type="ECO:0000256" key="1">
    <source>
        <dbReference type="ARBA" id="ARBA00038299"/>
    </source>
</evidence>
<dbReference type="AlphaFoldDB" id="A0A9P8PEF1"/>
<dbReference type="PANTHER" id="PTHR12341">
    <property type="entry name" value="5'-&gt;3' EXORIBONUCLEASE"/>
    <property type="match status" value="1"/>
</dbReference>
<dbReference type="GO" id="GO:0000956">
    <property type="term" value="P:nuclear-transcribed mRNA catabolic process"/>
    <property type="evidence" value="ECO:0007669"/>
    <property type="project" value="TreeGrafter"/>
</dbReference>
<dbReference type="EMBL" id="JAEUBF010001301">
    <property type="protein sequence ID" value="KAH3670342.1"/>
    <property type="molecule type" value="Genomic_DNA"/>
</dbReference>
<reference evidence="3" key="1">
    <citation type="journal article" date="2021" name="Open Biol.">
        <title>Shared evolutionary footprints suggest mitochondrial oxidative damage underlies multiple complex I losses in fungi.</title>
        <authorList>
            <person name="Schikora-Tamarit M.A."/>
            <person name="Marcet-Houben M."/>
            <person name="Nosek J."/>
            <person name="Gabaldon T."/>
        </authorList>
    </citation>
    <scope>NUCLEOTIDE SEQUENCE</scope>
    <source>
        <strain evidence="3">CBS6341</strain>
    </source>
</reference>
<dbReference type="InterPro" id="IPR027073">
    <property type="entry name" value="5_3_exoribonuclease"/>
</dbReference>
<gene>
    <name evidence="3" type="ORF">WICMUC_004838</name>
</gene>
<dbReference type="Gene3D" id="3.40.50.12390">
    <property type="match status" value="1"/>
</dbReference>
<dbReference type="Pfam" id="PF03159">
    <property type="entry name" value="XRN_N"/>
    <property type="match status" value="2"/>
</dbReference>
<accession>A0A9P8PEF1</accession>
<proteinExistence type="inferred from homology"/>
<dbReference type="InterPro" id="IPR004859">
    <property type="entry name" value="Xrn1_N"/>
</dbReference>
<evidence type="ECO:0000313" key="4">
    <source>
        <dbReference type="Proteomes" id="UP000769528"/>
    </source>
</evidence>
<comment type="caution">
    <text evidence="3">The sequence shown here is derived from an EMBL/GenBank/DDBJ whole genome shotgun (WGS) entry which is preliminary data.</text>
</comment>
<dbReference type="PANTHER" id="PTHR12341:SF7">
    <property type="entry name" value="5'-3' EXORIBONUCLEASE 1"/>
    <property type="match status" value="1"/>
</dbReference>
<feature type="domain" description="Xrn1 N-terminal" evidence="2">
    <location>
        <begin position="17"/>
        <end position="80"/>
    </location>
</feature>
<evidence type="ECO:0000259" key="2">
    <source>
        <dbReference type="Pfam" id="PF03159"/>
    </source>
</evidence>
<evidence type="ECO:0000313" key="3">
    <source>
        <dbReference type="EMBL" id="KAH3670342.1"/>
    </source>
</evidence>
<dbReference type="GO" id="GO:0004534">
    <property type="term" value="F:5'-3' RNA exonuclease activity"/>
    <property type="evidence" value="ECO:0007669"/>
    <property type="project" value="TreeGrafter"/>
</dbReference>
<dbReference type="OrthoDB" id="372487at2759"/>
<organism evidence="3 4">
    <name type="scientific">Wickerhamomyces mucosus</name>
    <dbReference type="NCBI Taxonomy" id="1378264"/>
    <lineage>
        <taxon>Eukaryota</taxon>
        <taxon>Fungi</taxon>
        <taxon>Dikarya</taxon>
        <taxon>Ascomycota</taxon>
        <taxon>Saccharomycotina</taxon>
        <taxon>Saccharomycetes</taxon>
        <taxon>Phaffomycetales</taxon>
        <taxon>Wickerhamomycetaceae</taxon>
        <taxon>Wickerhamomyces</taxon>
    </lineage>
</organism>
<comment type="similarity">
    <text evidence="1">Belongs to the 5'-3' exonuclease family.</text>
</comment>
<feature type="domain" description="Xrn1 N-terminal" evidence="2">
    <location>
        <begin position="84"/>
        <end position="178"/>
    </location>
</feature>
<sequence length="507" mass="60110">MDYHDSSQLLWLFQDYLNTIIYNCFKRSNSKAQIFILVKNYILHLIFLLGPNKSVFIAIDGIPPLGKIKQQALRRQNSTKLINGMDINMITPGSEFFNEFNLKLHEFAKTESCLKNEDFNIVVSDSLESGEGEQKIMNYLKKIQNSQNLTDKSIIYSVDADIIVMSLILSNNVELIRERNHFHQKHFNYQRQDFQKLQFELLNINQLKIQLTCSFQKVKRDNALKDLCLLFIILGNDFLPSPELFNSNITTDFIHIIQTSLVEFYNNITEKDTINHLILESSINNSNDYEINYLGLIDYFQILSKFQFEQFKKDYPSKSDYLKQRILELEFSNLLSLKEKKIQIQKSIQGIELERFKEWRLLYYKKKNQYGSSISNPQNSKFKILTNEYFVRLNWVFKYYVNGCIDNGDWIFDYDYVPMISDLLENYQYSDMDEFKKHILNANIDLNITPEIHLALVLPSKSTKLLPEKYQNDSKLERYNNENFVDLNYKKILDIVIYLQKKKKKLK</sequence>
<protein>
    <recommendedName>
        <fullName evidence="2">Xrn1 N-terminal domain-containing protein</fullName>
    </recommendedName>
</protein>
<dbReference type="GO" id="GO:0003723">
    <property type="term" value="F:RNA binding"/>
    <property type="evidence" value="ECO:0007669"/>
    <property type="project" value="TreeGrafter"/>
</dbReference>
<reference evidence="3" key="2">
    <citation type="submission" date="2021-01" db="EMBL/GenBank/DDBJ databases">
        <authorList>
            <person name="Schikora-Tamarit M.A."/>
        </authorList>
    </citation>
    <scope>NUCLEOTIDE SEQUENCE</scope>
    <source>
        <strain evidence="3">CBS6341</strain>
    </source>
</reference>